<evidence type="ECO:0000313" key="3">
    <source>
        <dbReference type="Proteomes" id="UP000002258"/>
    </source>
</evidence>
<dbReference type="PANTHER" id="PTHR15237">
    <property type="entry name" value="DNA REPAIR PROTEIN RAD9"/>
    <property type="match status" value="1"/>
</dbReference>
<dbReference type="GO" id="GO:0031573">
    <property type="term" value="P:mitotic intra-S DNA damage checkpoint signaling"/>
    <property type="evidence" value="ECO:0007669"/>
    <property type="project" value="TreeGrafter"/>
</dbReference>
<dbReference type="FunCoup" id="A3LUD1">
    <property type="interactions" value="151"/>
</dbReference>
<dbReference type="GO" id="GO:0030896">
    <property type="term" value="C:checkpoint clamp complex"/>
    <property type="evidence" value="ECO:0007669"/>
    <property type="project" value="InterPro"/>
</dbReference>
<dbReference type="OMA" id="EHYCLFT"/>
<dbReference type="Pfam" id="PF04139">
    <property type="entry name" value="Rad9"/>
    <property type="match status" value="1"/>
</dbReference>
<reference evidence="2 3" key="1">
    <citation type="journal article" date="2007" name="Nat. Biotechnol.">
        <title>Genome sequence of the lignocellulose-bioconverting and xylose-fermenting yeast Pichia stipitis.</title>
        <authorList>
            <person name="Jeffries T.W."/>
            <person name="Grigoriev I.V."/>
            <person name="Grimwood J."/>
            <person name="Laplaza J.M."/>
            <person name="Aerts A."/>
            <person name="Salamov A."/>
            <person name="Schmutz J."/>
            <person name="Lindquist E."/>
            <person name="Dehal P."/>
            <person name="Shapiro H."/>
            <person name="Jin Y.S."/>
            <person name="Passoth V."/>
            <person name="Richardson P.M."/>
        </authorList>
    </citation>
    <scope>NUCLEOTIDE SEQUENCE [LARGE SCALE GENOMIC DNA]</scope>
    <source>
        <strain evidence="3">ATCC 58785 / CBS 6054 / NBRC 10063 / NRRL Y-11545</strain>
    </source>
</reference>
<dbReference type="HOGENOM" id="CLU_036738_0_0_1"/>
<dbReference type="PANTHER" id="PTHR15237:SF0">
    <property type="entry name" value="CELL CYCLE CHECKPOINT CONTROL PROTEIN"/>
    <property type="match status" value="1"/>
</dbReference>
<dbReference type="Proteomes" id="UP000002258">
    <property type="component" value="Chromosome 4"/>
</dbReference>
<feature type="compositionally biased region" description="Acidic residues" evidence="1">
    <location>
        <begin position="486"/>
        <end position="495"/>
    </location>
</feature>
<name>A3LUD1_PICST</name>
<dbReference type="EMBL" id="CP000498">
    <property type="protein sequence ID" value="ABN66219.2"/>
    <property type="molecule type" value="Genomic_DNA"/>
</dbReference>
<dbReference type="GeneID" id="4838690"/>
<evidence type="ECO:0000313" key="2">
    <source>
        <dbReference type="EMBL" id="ABN66219.2"/>
    </source>
</evidence>
<dbReference type="KEGG" id="pic:PICST_59119"/>
<dbReference type="InterPro" id="IPR046938">
    <property type="entry name" value="DNA_clamp_sf"/>
</dbReference>
<dbReference type="SUPFAM" id="SSF55979">
    <property type="entry name" value="DNA clamp"/>
    <property type="match status" value="1"/>
</dbReference>
<dbReference type="GO" id="GO:0000076">
    <property type="term" value="P:DNA replication checkpoint signaling"/>
    <property type="evidence" value="ECO:0007669"/>
    <property type="project" value="TreeGrafter"/>
</dbReference>
<feature type="compositionally biased region" description="Polar residues" evidence="1">
    <location>
        <begin position="514"/>
        <end position="526"/>
    </location>
</feature>
<gene>
    <name evidence="2" type="ORF">PICST_59119</name>
</gene>
<proteinExistence type="predicted"/>
<dbReference type="GO" id="GO:0006281">
    <property type="term" value="P:DNA repair"/>
    <property type="evidence" value="ECO:0007669"/>
    <property type="project" value="TreeGrafter"/>
</dbReference>
<accession>A3LUD1</accession>
<evidence type="ECO:0000256" key="1">
    <source>
        <dbReference type="SAM" id="MobiDB-lite"/>
    </source>
</evidence>
<feature type="region of interest" description="Disordered" evidence="1">
    <location>
        <begin position="395"/>
        <end position="526"/>
    </location>
</feature>
<keyword evidence="3" id="KW-1185">Reference proteome</keyword>
<sequence length="526" mass="60130">MSFVGVLDSNSHKTMWSRAVMSLAAISDHIKFIITKQSLSLSAVNSAKTSHGEIIFNRSFFHDYYVDFSDILPEGYGQETDEQLNNDGVDSDSGSYSFLINSKHLATLFKNLDANNLDYICFKIYWSVSAPETMKYKFLIEIKTKKLIIKKYQTNYQPVFRNKVKVAQIYRQELQSTQEQEENTGSIVENRINHISIEHIIPKQFLDMIPATTEDFKIDVKNEKISFSGYTKQVLKDREYLKQPMSVTITLNLDELVSTNLSQLMSGEEPMKKCINYRLKDFRNFLNLIGSFSSTSVSEGDEYINLNKIDSGESFEILFKNPGDPVLFESQNNPHVFIQFIQLTAKDENTDAETTNRVSTEDPRKAKMALSLLGHTIHRIERVEEPVSRPIAVSQLPAPSQPLNIPRLHSNRPSGRLPDTRTSVVVPIHRTPEPSQNIPSSMEVEDFVTYRKESTPPSARRKRRLQEMSEPSRPTPRKNQKSAVADDTDYSDTDDETNRNENQNQASEKEISYGPTQLNNRPKSIF</sequence>
<dbReference type="Gene3D" id="3.70.10.10">
    <property type="match status" value="1"/>
</dbReference>
<dbReference type="OrthoDB" id="3992718at2759"/>
<protein>
    <submittedName>
        <fullName evidence="2">DNA damage checkpoint protein</fullName>
    </submittedName>
</protein>
<dbReference type="RefSeq" id="XP_001384248.2">
    <property type="nucleotide sequence ID" value="XM_001384211.1"/>
</dbReference>
<dbReference type="InParanoid" id="A3LUD1"/>
<dbReference type="STRING" id="322104.A3LUD1"/>
<dbReference type="AlphaFoldDB" id="A3LUD1"/>
<dbReference type="InterPro" id="IPR007268">
    <property type="entry name" value="Rad9/Ddc1"/>
</dbReference>
<organism evidence="2 3">
    <name type="scientific">Scheffersomyces stipitis (strain ATCC 58785 / CBS 6054 / NBRC 10063 / NRRL Y-11545)</name>
    <name type="common">Yeast</name>
    <name type="synonym">Pichia stipitis</name>
    <dbReference type="NCBI Taxonomy" id="322104"/>
    <lineage>
        <taxon>Eukaryota</taxon>
        <taxon>Fungi</taxon>
        <taxon>Dikarya</taxon>
        <taxon>Ascomycota</taxon>
        <taxon>Saccharomycotina</taxon>
        <taxon>Pichiomycetes</taxon>
        <taxon>Debaryomycetaceae</taxon>
        <taxon>Scheffersomyces</taxon>
    </lineage>
</organism>
<dbReference type="GO" id="GO:0071479">
    <property type="term" value="P:cellular response to ionizing radiation"/>
    <property type="evidence" value="ECO:0007669"/>
    <property type="project" value="TreeGrafter"/>
</dbReference>
<dbReference type="eggNOG" id="ENOG502QT39">
    <property type="taxonomic scope" value="Eukaryota"/>
</dbReference>